<evidence type="ECO:0000256" key="3">
    <source>
        <dbReference type="ARBA" id="ARBA00007955"/>
    </source>
</evidence>
<keyword evidence="9 11" id="KW-0368">Histidine biosynthesis</keyword>
<evidence type="ECO:0000313" key="14">
    <source>
        <dbReference type="EMBL" id="PZD72542.1"/>
    </source>
</evidence>
<proteinExistence type="inferred from homology"/>
<evidence type="ECO:0000256" key="10">
    <source>
        <dbReference type="ARBA" id="ARBA00024861"/>
    </source>
</evidence>
<dbReference type="EC" id="2.4.2.17" evidence="4 11"/>
<dbReference type="InterPro" id="IPR011322">
    <property type="entry name" value="N-reg_PII-like_a/b"/>
</dbReference>
<dbReference type="GO" id="GO:0005524">
    <property type="term" value="F:ATP binding"/>
    <property type="evidence" value="ECO:0007669"/>
    <property type="project" value="UniProtKB-KW"/>
</dbReference>
<dbReference type="RefSeq" id="WP_110986828.1">
    <property type="nucleotide sequence ID" value="NZ_CAWNWM010000009.1"/>
</dbReference>
<keyword evidence="6 11" id="KW-0028">Amino-acid biosynthesis</keyword>
<comment type="function">
    <text evidence="10 11">Catalyzes the condensation of ATP and 5-phosphoribose 1-diphosphate to form N'-(5'-phosphoribosyl)-ATP (PR-ATP). Has a crucial role in the pathway because the rate of histidine biosynthesis seems to be controlled primarily by regulation of HisG enzymatic activity.</text>
</comment>
<dbReference type="Pfam" id="PF01634">
    <property type="entry name" value="HisG"/>
    <property type="match status" value="1"/>
</dbReference>
<dbReference type="PANTHER" id="PTHR21403">
    <property type="entry name" value="ATP PHOSPHORIBOSYLTRANSFERASE ATP-PRTASE"/>
    <property type="match status" value="1"/>
</dbReference>
<evidence type="ECO:0000256" key="4">
    <source>
        <dbReference type="ARBA" id="ARBA00011946"/>
    </source>
</evidence>
<dbReference type="InterPro" id="IPR013115">
    <property type="entry name" value="HisG_C"/>
</dbReference>
<comment type="catalytic activity">
    <reaction evidence="1 11">
        <text>1-(5-phospho-beta-D-ribosyl)-ATP + diphosphate = 5-phospho-alpha-D-ribose 1-diphosphate + ATP</text>
        <dbReference type="Rhea" id="RHEA:18473"/>
        <dbReference type="ChEBI" id="CHEBI:30616"/>
        <dbReference type="ChEBI" id="CHEBI:33019"/>
        <dbReference type="ChEBI" id="CHEBI:58017"/>
        <dbReference type="ChEBI" id="CHEBI:73183"/>
        <dbReference type="EC" id="2.4.2.17"/>
    </reaction>
</comment>
<keyword evidence="11" id="KW-0963">Cytoplasm</keyword>
<evidence type="ECO:0000259" key="13">
    <source>
        <dbReference type="Pfam" id="PF08029"/>
    </source>
</evidence>
<keyword evidence="11" id="KW-0067">ATP-binding</keyword>
<dbReference type="PANTHER" id="PTHR21403:SF8">
    <property type="entry name" value="ATP PHOSPHORIBOSYLTRANSFERASE"/>
    <property type="match status" value="1"/>
</dbReference>
<dbReference type="AlphaFoldDB" id="A0A2W1JNU3"/>
<dbReference type="InterPro" id="IPR018198">
    <property type="entry name" value="ATP_PRibTrfase_CS"/>
</dbReference>
<keyword evidence="15" id="KW-1185">Reference proteome</keyword>
<evidence type="ECO:0000313" key="15">
    <source>
        <dbReference type="Proteomes" id="UP000248857"/>
    </source>
</evidence>
<sequence>MSDRKVRLALPSKGALGKLTMDLLANIGLKVNRPNDRQYVATIPAVPEIEVLFQRAADIFVKVHEGSADLGVTGYDVVSEEDPGDGTVITAYETLGYGKCEVVLAVPNSWIDVTSIEDLAELTLLWKAQGKPLRIVTKYKNLTKKLLFDRNITNFVLVDANGALEAAPNMGYADMISDVTSTGTTLRENNLKQVAGGNILKSQACLIANRKALQSDTALAITQQILERIEANQEAKKYTSITANVRAGSMDEVGALLTSREQLDQLTGQRGPTISKVYTNGSGSNDWYAVTVVVQQEHLFQAVQHLRQVEGQDITVSPPRYIFGPSSKSGETLLQRLKS</sequence>
<dbReference type="Proteomes" id="UP000248857">
    <property type="component" value="Unassembled WGS sequence"/>
</dbReference>
<reference evidence="14 15" key="1">
    <citation type="journal article" date="2018" name="Sci. Rep.">
        <title>A novel species of the marine cyanobacterium Acaryochloris with a unique pigment content and lifestyle.</title>
        <authorList>
            <person name="Partensky F."/>
            <person name="Six C."/>
            <person name="Ratin M."/>
            <person name="Garczarek L."/>
            <person name="Vaulot D."/>
            <person name="Probert I."/>
            <person name="Calteau A."/>
            <person name="Gourvil P."/>
            <person name="Marie D."/>
            <person name="Grebert T."/>
            <person name="Bouchier C."/>
            <person name="Le Panse S."/>
            <person name="Gachenot M."/>
            <person name="Rodriguez F."/>
            <person name="Garrido J.L."/>
        </authorList>
    </citation>
    <scope>NUCLEOTIDE SEQUENCE [LARGE SCALE GENOMIC DNA]</scope>
    <source>
        <strain evidence="14 15">RCC1774</strain>
    </source>
</reference>
<dbReference type="GO" id="GO:0000105">
    <property type="term" value="P:L-histidine biosynthetic process"/>
    <property type="evidence" value="ECO:0007669"/>
    <property type="project" value="UniProtKB-UniRule"/>
</dbReference>
<dbReference type="SUPFAM" id="SSF53850">
    <property type="entry name" value="Periplasmic binding protein-like II"/>
    <property type="match status" value="1"/>
</dbReference>
<dbReference type="SUPFAM" id="SSF54913">
    <property type="entry name" value="GlnB-like"/>
    <property type="match status" value="1"/>
</dbReference>
<evidence type="ECO:0000256" key="5">
    <source>
        <dbReference type="ARBA" id="ARBA00020998"/>
    </source>
</evidence>
<evidence type="ECO:0000259" key="12">
    <source>
        <dbReference type="Pfam" id="PF01634"/>
    </source>
</evidence>
<dbReference type="Gene3D" id="3.40.190.10">
    <property type="entry name" value="Periplasmic binding protein-like II"/>
    <property type="match status" value="2"/>
</dbReference>
<dbReference type="InterPro" id="IPR013820">
    <property type="entry name" value="ATP_PRibTrfase_cat"/>
</dbReference>
<comment type="activity regulation">
    <text evidence="11">Feedback inhibited by histidine.</text>
</comment>
<comment type="pathway">
    <text evidence="2 11">Amino-acid biosynthesis; L-histidine biosynthesis; L-histidine from 5-phospho-alpha-D-ribose 1-diphosphate: step 1/9.</text>
</comment>
<evidence type="ECO:0000256" key="11">
    <source>
        <dbReference type="HAMAP-Rule" id="MF_00079"/>
    </source>
</evidence>
<name>A0A2W1JNU3_9CYAN</name>
<comment type="caution">
    <text evidence="14">The sequence shown here is derived from an EMBL/GenBank/DDBJ whole genome shotgun (WGS) entry which is preliminary data.</text>
</comment>
<protein>
    <recommendedName>
        <fullName evidence="5 11">ATP phosphoribosyltransferase</fullName>
        <shortName evidence="11">ATP-PRT</shortName>
        <shortName evidence="11">ATP-PRTase</shortName>
        <ecNumber evidence="4 11">2.4.2.17</ecNumber>
    </recommendedName>
</protein>
<dbReference type="CDD" id="cd13593">
    <property type="entry name" value="PBP2_HisGL3"/>
    <property type="match status" value="1"/>
</dbReference>
<dbReference type="GO" id="GO:0003879">
    <property type="term" value="F:ATP phosphoribosyltransferase activity"/>
    <property type="evidence" value="ECO:0007669"/>
    <property type="project" value="UniProtKB-UniRule"/>
</dbReference>
<comment type="subcellular location">
    <subcellularLocation>
        <location evidence="11">Cytoplasm</location>
    </subcellularLocation>
</comment>
<dbReference type="UniPathway" id="UPA00031">
    <property type="reaction ID" value="UER00006"/>
</dbReference>
<evidence type="ECO:0000256" key="1">
    <source>
        <dbReference type="ARBA" id="ARBA00000915"/>
    </source>
</evidence>
<dbReference type="PROSITE" id="PS01316">
    <property type="entry name" value="ATP_P_PHORIBOSYLTR"/>
    <property type="match status" value="1"/>
</dbReference>
<dbReference type="NCBIfam" id="TIGR00070">
    <property type="entry name" value="hisG"/>
    <property type="match status" value="1"/>
</dbReference>
<feature type="domain" description="Histidine biosynthesis HisG C-terminal" evidence="13">
    <location>
        <begin position="235"/>
        <end position="318"/>
    </location>
</feature>
<dbReference type="NCBIfam" id="TIGR03455">
    <property type="entry name" value="HisG_C-term"/>
    <property type="match status" value="1"/>
</dbReference>
<evidence type="ECO:0000256" key="6">
    <source>
        <dbReference type="ARBA" id="ARBA00022605"/>
    </source>
</evidence>
<accession>A0A2W1JNU3</accession>
<gene>
    <name evidence="14" type="primary">hisG_1</name>
    <name evidence="11" type="synonym">hisG</name>
    <name evidence="14" type="ORF">C1752_03377</name>
</gene>
<evidence type="ECO:0000256" key="8">
    <source>
        <dbReference type="ARBA" id="ARBA00022679"/>
    </source>
</evidence>
<dbReference type="GO" id="GO:0000287">
    <property type="term" value="F:magnesium ion binding"/>
    <property type="evidence" value="ECO:0007669"/>
    <property type="project" value="UniProtKB-UniRule"/>
</dbReference>
<dbReference type="GO" id="GO:0005737">
    <property type="term" value="C:cytoplasm"/>
    <property type="evidence" value="ECO:0007669"/>
    <property type="project" value="UniProtKB-SubCell"/>
</dbReference>
<evidence type="ECO:0000256" key="2">
    <source>
        <dbReference type="ARBA" id="ARBA00004667"/>
    </source>
</evidence>
<organism evidence="14 15">
    <name type="scientific">Acaryochloris thomasi RCC1774</name>
    <dbReference type="NCBI Taxonomy" id="1764569"/>
    <lineage>
        <taxon>Bacteria</taxon>
        <taxon>Bacillati</taxon>
        <taxon>Cyanobacteriota</taxon>
        <taxon>Cyanophyceae</taxon>
        <taxon>Acaryochloridales</taxon>
        <taxon>Acaryochloridaceae</taxon>
        <taxon>Acaryochloris</taxon>
        <taxon>Acaryochloris thomasi</taxon>
    </lineage>
</organism>
<keyword evidence="7 11" id="KW-0328">Glycosyltransferase</keyword>
<comment type="cofactor">
    <cofactor evidence="11">
        <name>Mg(2+)</name>
        <dbReference type="ChEBI" id="CHEBI:18420"/>
    </cofactor>
</comment>
<evidence type="ECO:0000256" key="7">
    <source>
        <dbReference type="ARBA" id="ARBA00022676"/>
    </source>
</evidence>
<feature type="domain" description="ATP phosphoribosyltransferase catalytic" evidence="12">
    <location>
        <begin position="55"/>
        <end position="230"/>
    </location>
</feature>
<dbReference type="InterPro" id="IPR015867">
    <property type="entry name" value="N-reg_PII/ATP_PRibTrfase_C"/>
</dbReference>
<dbReference type="Gene3D" id="3.30.70.120">
    <property type="match status" value="1"/>
</dbReference>
<keyword evidence="8 11" id="KW-0808">Transferase</keyword>
<dbReference type="OrthoDB" id="9801867at2"/>
<keyword evidence="11" id="KW-0460">Magnesium</keyword>
<dbReference type="HAMAP" id="MF_00079">
    <property type="entry name" value="HisG_Long"/>
    <property type="match status" value="1"/>
</dbReference>
<dbReference type="InterPro" id="IPR020621">
    <property type="entry name" value="ATP-PRT_HisG_long"/>
</dbReference>
<keyword evidence="11" id="KW-0479">Metal-binding</keyword>
<dbReference type="InterPro" id="IPR001348">
    <property type="entry name" value="ATP_PRibTrfase_HisG"/>
</dbReference>
<dbReference type="Pfam" id="PF08029">
    <property type="entry name" value="HisG_C"/>
    <property type="match status" value="1"/>
</dbReference>
<evidence type="ECO:0000256" key="9">
    <source>
        <dbReference type="ARBA" id="ARBA00023102"/>
    </source>
</evidence>
<keyword evidence="11" id="KW-0547">Nucleotide-binding</keyword>
<comment type="similarity">
    <text evidence="3 11">Belongs to the ATP phosphoribosyltransferase family. Long subfamily.</text>
</comment>
<dbReference type="EMBL" id="PQWO01000009">
    <property type="protein sequence ID" value="PZD72542.1"/>
    <property type="molecule type" value="Genomic_DNA"/>
</dbReference>